<dbReference type="CDD" id="cd06193">
    <property type="entry name" value="siderophore_interacting"/>
    <property type="match status" value="1"/>
</dbReference>
<evidence type="ECO:0000259" key="1">
    <source>
        <dbReference type="PROSITE" id="PS51384"/>
    </source>
</evidence>
<dbReference type="PROSITE" id="PS51384">
    <property type="entry name" value="FAD_FR"/>
    <property type="match status" value="1"/>
</dbReference>
<feature type="domain" description="FAD-binding FR-type" evidence="1">
    <location>
        <begin position="11"/>
        <end position="136"/>
    </location>
</feature>
<dbReference type="Gene3D" id="3.40.50.80">
    <property type="entry name" value="Nucleotide-binding domain of ferredoxin-NADP reductase (FNR) module"/>
    <property type="match status" value="1"/>
</dbReference>
<dbReference type="Pfam" id="PF08021">
    <property type="entry name" value="FAD_binding_9"/>
    <property type="match status" value="1"/>
</dbReference>
<sequence length="277" mass="30115">MTTAPPARAGRRTIHAIVDSVERLTPHLVRVVVDGPELEGFGAGAYTDHYVKLQLPVPGADYAAPFDVEEIRASHPREQWPRTRTYTVRQWEPESNRLTIDFVVHGDAGVAGPWAARAEPGDVLQLSGPGGAYAPDPDADWHLLVGDLSVTPAIAASLLHIPAGVPVHAVVEVDGPEDEVELDTPGDLRVTWLHTGGRETDALVDEVAALDFPAGTVHAFVHGEAAAVRAVRRHLLVDRGVPKEAMSVSGYWKRTRTEEGWREDKAEWNRLTELDAA</sequence>
<accession>A0A9E6XY16</accession>
<dbReference type="InterPro" id="IPR013113">
    <property type="entry name" value="SIP_FAD-bd"/>
</dbReference>
<reference evidence="2" key="1">
    <citation type="journal article" date="2022" name="Int. J. Syst. Evol. Microbiol.">
        <title>Pseudomonas aegrilactucae sp. nov. and Pseudomonas morbosilactucae sp. nov., pathogens causing bacterial rot of lettuce in Japan.</title>
        <authorList>
            <person name="Sawada H."/>
            <person name="Fujikawa T."/>
            <person name="Satou M."/>
        </authorList>
    </citation>
    <scope>NUCLEOTIDE SEQUENCE</scope>
    <source>
        <strain evidence="2">0166_1</strain>
    </source>
</reference>
<dbReference type="EMBL" id="CP087164">
    <property type="protein sequence ID" value="UGS35902.1"/>
    <property type="molecule type" value="Genomic_DNA"/>
</dbReference>
<protein>
    <recommendedName>
        <fullName evidence="1">FAD-binding FR-type domain-containing protein</fullName>
    </recommendedName>
</protein>
<dbReference type="InterPro" id="IPR017938">
    <property type="entry name" value="Riboflavin_synthase-like_b-brl"/>
</dbReference>
<name>A0A9E6XY16_9ACTN</name>
<dbReference type="SUPFAM" id="SSF63380">
    <property type="entry name" value="Riboflavin synthase domain-like"/>
    <property type="match status" value="1"/>
</dbReference>
<dbReference type="Proteomes" id="UP001162834">
    <property type="component" value="Chromosome"/>
</dbReference>
<dbReference type="InterPro" id="IPR039261">
    <property type="entry name" value="FNR_nucleotide-bd"/>
</dbReference>
<dbReference type="InterPro" id="IPR007037">
    <property type="entry name" value="SIP_rossman_dom"/>
</dbReference>
<dbReference type="KEGG" id="sbae:DSM104329_02299"/>
<proteinExistence type="predicted"/>
<organism evidence="2 3">
    <name type="scientific">Capillimicrobium parvum</name>
    <dbReference type="NCBI Taxonomy" id="2884022"/>
    <lineage>
        <taxon>Bacteria</taxon>
        <taxon>Bacillati</taxon>
        <taxon>Actinomycetota</taxon>
        <taxon>Thermoleophilia</taxon>
        <taxon>Solirubrobacterales</taxon>
        <taxon>Capillimicrobiaceae</taxon>
        <taxon>Capillimicrobium</taxon>
    </lineage>
</organism>
<dbReference type="AlphaFoldDB" id="A0A9E6XY16"/>
<dbReference type="GO" id="GO:0016491">
    <property type="term" value="F:oxidoreductase activity"/>
    <property type="evidence" value="ECO:0007669"/>
    <property type="project" value="InterPro"/>
</dbReference>
<dbReference type="InterPro" id="IPR017927">
    <property type="entry name" value="FAD-bd_FR_type"/>
</dbReference>
<dbReference type="FunFam" id="2.40.30.10:FF:000131">
    <property type="entry name" value="NADPH-dependent ferric siderophore reductase"/>
    <property type="match status" value="1"/>
</dbReference>
<dbReference type="PANTHER" id="PTHR30157:SF0">
    <property type="entry name" value="NADPH-DEPENDENT FERRIC-CHELATE REDUCTASE"/>
    <property type="match status" value="1"/>
</dbReference>
<keyword evidence="3" id="KW-1185">Reference proteome</keyword>
<dbReference type="Pfam" id="PF04954">
    <property type="entry name" value="SIP"/>
    <property type="match status" value="1"/>
</dbReference>
<dbReference type="Gene3D" id="2.40.30.10">
    <property type="entry name" value="Translation factors"/>
    <property type="match status" value="1"/>
</dbReference>
<dbReference type="RefSeq" id="WP_259315582.1">
    <property type="nucleotide sequence ID" value="NZ_CP087164.1"/>
</dbReference>
<dbReference type="InterPro" id="IPR039374">
    <property type="entry name" value="SIP_fam"/>
</dbReference>
<evidence type="ECO:0000313" key="3">
    <source>
        <dbReference type="Proteomes" id="UP001162834"/>
    </source>
</evidence>
<dbReference type="PANTHER" id="PTHR30157">
    <property type="entry name" value="FERRIC REDUCTASE, NADPH-DEPENDENT"/>
    <property type="match status" value="1"/>
</dbReference>
<gene>
    <name evidence="2" type="ORF">DSM104329_02299</name>
</gene>
<evidence type="ECO:0000313" key="2">
    <source>
        <dbReference type="EMBL" id="UGS35902.1"/>
    </source>
</evidence>